<keyword evidence="1" id="KW-1185">Reference proteome</keyword>
<evidence type="ECO:0000313" key="1">
    <source>
        <dbReference type="Proteomes" id="UP000887566"/>
    </source>
</evidence>
<dbReference type="WBParaSite" id="PSAMB.scaffold2101size25404.g16408.t1">
    <property type="protein sequence ID" value="PSAMB.scaffold2101size25404.g16408.t1"/>
    <property type="gene ID" value="PSAMB.scaffold2101size25404.g16408"/>
</dbReference>
<protein>
    <submittedName>
        <fullName evidence="2">Uncharacterized protein</fullName>
    </submittedName>
</protein>
<name>A0A914VKY8_9BILA</name>
<reference evidence="2" key="1">
    <citation type="submission" date="2022-11" db="UniProtKB">
        <authorList>
            <consortium name="WormBaseParasite"/>
        </authorList>
    </citation>
    <scope>IDENTIFICATION</scope>
</reference>
<evidence type="ECO:0000313" key="2">
    <source>
        <dbReference type="WBParaSite" id="PSAMB.scaffold2101size25404.g16408.t1"/>
    </source>
</evidence>
<accession>A0A914VKY8</accession>
<proteinExistence type="predicted"/>
<organism evidence="1 2">
    <name type="scientific">Plectus sambesii</name>
    <dbReference type="NCBI Taxonomy" id="2011161"/>
    <lineage>
        <taxon>Eukaryota</taxon>
        <taxon>Metazoa</taxon>
        <taxon>Ecdysozoa</taxon>
        <taxon>Nematoda</taxon>
        <taxon>Chromadorea</taxon>
        <taxon>Plectida</taxon>
        <taxon>Plectina</taxon>
        <taxon>Plectoidea</taxon>
        <taxon>Plectidae</taxon>
        <taxon>Plectus</taxon>
    </lineage>
</organism>
<sequence>MPARVPAHALVGRASFRRQPPPSPVAVAFCRWPWANCASPPPPKRRRGSLLDGRLEANLEAVEIEQPPTVVALRLFRRAVEAKEVMWLAPRPRGR</sequence>
<dbReference type="Proteomes" id="UP000887566">
    <property type="component" value="Unplaced"/>
</dbReference>
<dbReference type="AlphaFoldDB" id="A0A914VKY8"/>